<dbReference type="Proteomes" id="UP000800094">
    <property type="component" value="Unassembled WGS sequence"/>
</dbReference>
<feature type="region of interest" description="Disordered" evidence="1">
    <location>
        <begin position="54"/>
        <end position="73"/>
    </location>
</feature>
<reference evidence="2" key="1">
    <citation type="journal article" date="2020" name="Stud. Mycol.">
        <title>101 Dothideomycetes genomes: a test case for predicting lifestyles and emergence of pathogens.</title>
        <authorList>
            <person name="Haridas S."/>
            <person name="Albert R."/>
            <person name="Binder M."/>
            <person name="Bloem J."/>
            <person name="Labutti K."/>
            <person name="Salamov A."/>
            <person name="Andreopoulos B."/>
            <person name="Baker S."/>
            <person name="Barry K."/>
            <person name="Bills G."/>
            <person name="Bluhm B."/>
            <person name="Cannon C."/>
            <person name="Castanera R."/>
            <person name="Culley D."/>
            <person name="Daum C."/>
            <person name="Ezra D."/>
            <person name="Gonzalez J."/>
            <person name="Henrissat B."/>
            <person name="Kuo A."/>
            <person name="Liang C."/>
            <person name="Lipzen A."/>
            <person name="Lutzoni F."/>
            <person name="Magnuson J."/>
            <person name="Mondo S."/>
            <person name="Nolan M."/>
            <person name="Ohm R."/>
            <person name="Pangilinan J."/>
            <person name="Park H.-J."/>
            <person name="Ramirez L."/>
            <person name="Alfaro M."/>
            <person name="Sun H."/>
            <person name="Tritt A."/>
            <person name="Yoshinaga Y."/>
            <person name="Zwiers L.-H."/>
            <person name="Turgeon B."/>
            <person name="Goodwin S."/>
            <person name="Spatafora J."/>
            <person name="Crous P."/>
            <person name="Grigoriev I."/>
        </authorList>
    </citation>
    <scope>NUCLEOTIDE SEQUENCE</scope>
    <source>
        <strain evidence="2">CBS 122368</strain>
    </source>
</reference>
<dbReference type="GeneID" id="54574861"/>
<accession>A0A6A6IMG4</accession>
<evidence type="ECO:0000313" key="3">
    <source>
        <dbReference type="Proteomes" id="UP000800094"/>
    </source>
</evidence>
<gene>
    <name evidence="2" type="ORF">BU26DRAFT_282592</name>
</gene>
<dbReference type="AlphaFoldDB" id="A0A6A6IMG4"/>
<organism evidence="2 3">
    <name type="scientific">Trematosphaeria pertusa</name>
    <dbReference type="NCBI Taxonomy" id="390896"/>
    <lineage>
        <taxon>Eukaryota</taxon>
        <taxon>Fungi</taxon>
        <taxon>Dikarya</taxon>
        <taxon>Ascomycota</taxon>
        <taxon>Pezizomycotina</taxon>
        <taxon>Dothideomycetes</taxon>
        <taxon>Pleosporomycetidae</taxon>
        <taxon>Pleosporales</taxon>
        <taxon>Massarineae</taxon>
        <taxon>Trematosphaeriaceae</taxon>
        <taxon>Trematosphaeria</taxon>
    </lineage>
</organism>
<dbReference type="RefSeq" id="XP_033686423.1">
    <property type="nucleotide sequence ID" value="XM_033821531.1"/>
</dbReference>
<sequence>MRRRYITFLAAEKLSPRKSMSMGSQDGGISPEAALKDRISLLQVARDRGTRRTLGWGKRAEPPTRWPRTSRSNHEATLCVDPGVRRLHQRGSGLPGDASVSHWQPRRIAQLPCSEARTVMSPQSFHDFAITQHQLIRARQQLNPVLIELEEGRLLTPQRLRA</sequence>
<protein>
    <submittedName>
        <fullName evidence="2">Uncharacterized protein</fullName>
    </submittedName>
</protein>
<evidence type="ECO:0000256" key="1">
    <source>
        <dbReference type="SAM" id="MobiDB-lite"/>
    </source>
</evidence>
<keyword evidence="3" id="KW-1185">Reference proteome</keyword>
<name>A0A6A6IMG4_9PLEO</name>
<proteinExistence type="predicted"/>
<evidence type="ECO:0000313" key="2">
    <source>
        <dbReference type="EMBL" id="KAF2251419.1"/>
    </source>
</evidence>
<dbReference type="EMBL" id="ML987193">
    <property type="protein sequence ID" value="KAF2251419.1"/>
    <property type="molecule type" value="Genomic_DNA"/>
</dbReference>